<proteinExistence type="predicted"/>
<dbReference type="Proteomes" id="UP000193411">
    <property type="component" value="Unassembled WGS sequence"/>
</dbReference>
<comment type="caution">
    <text evidence="1">The sequence shown here is derived from an EMBL/GenBank/DDBJ whole genome shotgun (WGS) entry which is preliminary data.</text>
</comment>
<protein>
    <recommendedName>
        <fullName evidence="3">Ankyrin repeat-containing domain protein</fullName>
    </recommendedName>
</protein>
<keyword evidence="2" id="KW-1185">Reference proteome</keyword>
<name>A0A1Y2HJJ0_9FUNG</name>
<dbReference type="OrthoDB" id="543798at2759"/>
<sequence>MPRFHLDALEHPCDVFVPPSCGAGGDSHDELGESSASLDPCFTLACALSVSLAVQGRWTPILSLLKSPSLMGAISPEPLLHHFLRFGDSEGLDWYEDAALPIPHSLPHALVLAAAKEGYSVTFDWIAHQERVLNRCMCEGLPQFSLTLAGVEGGCTLVMDEIWDMFGVEDPQEFAFGNIHWMQASSLQYSEFAGSKANVRMLDWARAKGIEFPEPREVVECLDDPAGVQVLDWWMQHYIAHMADKDKYQLGYTTSSLDLATEKHDLERLNWWLDSGLELRFSPTAIEDAEGQPELKVWWDKCTQYQLLSGAIAVEAAAQLGITPCRHFETLCAWGRLDLLALLDIDRFAHEAVGTDAVYRGIFAACRFGHVAVLHRYRLLIDGWVDTDDIQTCTHDAVANNQLDVLDWLFENGYSSSFSQDWWHSIALDVASQCGVKFAEVVGWMCKRGQLPLPASSKLVLAGLEKADQNPFPFVYELWRHGGLGVYSFRLTELLVKVVLEAECKEIMDWWLEKQGYILHDLHRKALMDAAERLGITGHL</sequence>
<evidence type="ECO:0000313" key="2">
    <source>
        <dbReference type="Proteomes" id="UP000193411"/>
    </source>
</evidence>
<evidence type="ECO:0000313" key="1">
    <source>
        <dbReference type="EMBL" id="ORZ33262.1"/>
    </source>
</evidence>
<reference evidence="1 2" key="1">
    <citation type="submission" date="2016-07" db="EMBL/GenBank/DDBJ databases">
        <title>Pervasive Adenine N6-methylation of Active Genes in Fungi.</title>
        <authorList>
            <consortium name="DOE Joint Genome Institute"/>
            <person name="Mondo S.J."/>
            <person name="Dannebaum R.O."/>
            <person name="Kuo R.C."/>
            <person name="Labutti K."/>
            <person name="Haridas S."/>
            <person name="Kuo A."/>
            <person name="Salamov A."/>
            <person name="Ahrendt S.R."/>
            <person name="Lipzen A."/>
            <person name="Sullivan W."/>
            <person name="Andreopoulos W.B."/>
            <person name="Clum A."/>
            <person name="Lindquist E."/>
            <person name="Daum C."/>
            <person name="Ramamoorthy G.K."/>
            <person name="Gryganskyi A."/>
            <person name="Culley D."/>
            <person name="Magnuson J.K."/>
            <person name="James T.Y."/>
            <person name="O'Malley M.A."/>
            <person name="Stajich J.E."/>
            <person name="Spatafora J.W."/>
            <person name="Visel A."/>
            <person name="Grigoriev I.V."/>
        </authorList>
    </citation>
    <scope>NUCLEOTIDE SEQUENCE [LARGE SCALE GENOMIC DNA]</scope>
    <source>
        <strain evidence="1 2">PL171</strain>
    </source>
</reference>
<organism evidence="1 2">
    <name type="scientific">Catenaria anguillulae PL171</name>
    <dbReference type="NCBI Taxonomy" id="765915"/>
    <lineage>
        <taxon>Eukaryota</taxon>
        <taxon>Fungi</taxon>
        <taxon>Fungi incertae sedis</taxon>
        <taxon>Blastocladiomycota</taxon>
        <taxon>Blastocladiomycetes</taxon>
        <taxon>Blastocladiales</taxon>
        <taxon>Catenariaceae</taxon>
        <taxon>Catenaria</taxon>
    </lineage>
</organism>
<accession>A0A1Y2HJJ0</accession>
<evidence type="ECO:0008006" key="3">
    <source>
        <dbReference type="Google" id="ProtNLM"/>
    </source>
</evidence>
<gene>
    <name evidence="1" type="ORF">BCR44DRAFT_1438626</name>
</gene>
<dbReference type="AlphaFoldDB" id="A0A1Y2HJJ0"/>
<dbReference type="SUPFAM" id="SSF140860">
    <property type="entry name" value="Pseudo ankyrin repeat-like"/>
    <property type="match status" value="1"/>
</dbReference>
<dbReference type="EMBL" id="MCFL01000037">
    <property type="protein sequence ID" value="ORZ33262.1"/>
    <property type="molecule type" value="Genomic_DNA"/>
</dbReference>